<dbReference type="PANTHER" id="PTHR33747:SF1">
    <property type="entry name" value="ADENYLATE CYCLASE-ASSOCIATED CAP C-TERMINAL DOMAIN-CONTAINING PROTEIN"/>
    <property type="match status" value="1"/>
</dbReference>
<dbReference type="PANTHER" id="PTHR33747">
    <property type="entry name" value="UPF0225 PROTEIN SCO1677"/>
    <property type="match status" value="1"/>
</dbReference>
<evidence type="ECO:0000259" key="1">
    <source>
        <dbReference type="Pfam" id="PF17775"/>
    </source>
</evidence>
<dbReference type="AlphaFoldDB" id="A0A9D1T1Z1"/>
<name>A0A9D1T1Z1_9BACT</name>
<dbReference type="Pfam" id="PF17775">
    <property type="entry name" value="YchJ_M-like"/>
    <property type="match status" value="1"/>
</dbReference>
<sequence length="173" mass="19037">MTEPKTSDPCPCHSGKVYGDCCGPILGGAQKAPTAEALMRARYTAYAIDDVDFLFASSGDAVRAEFDPAGAHKWARNSVWTGMEVLDVQRGGIDDDEGTVEFVAHYTVKRQPFSHHERSTFKRVEGEWRFIDGELITPENQKGVTIVRDAPKVGRNDPCPCGSGKKYKHCCGR</sequence>
<dbReference type="EMBL" id="DVOR01000028">
    <property type="protein sequence ID" value="HIV08652.1"/>
    <property type="molecule type" value="Genomic_DNA"/>
</dbReference>
<organism evidence="2 3">
    <name type="scientific">Candidatus Spyradenecus faecavium</name>
    <dbReference type="NCBI Taxonomy" id="2840947"/>
    <lineage>
        <taxon>Bacteria</taxon>
        <taxon>Pseudomonadati</taxon>
        <taxon>Lentisphaerota</taxon>
        <taxon>Lentisphaeria</taxon>
        <taxon>Lentisphaerales</taxon>
        <taxon>Lentisphaeraceae</taxon>
        <taxon>Lentisphaeraceae incertae sedis</taxon>
        <taxon>Candidatus Spyradenecus</taxon>
    </lineage>
</organism>
<feature type="domain" description="YchJ-like middle NTF2-like" evidence="1">
    <location>
        <begin position="34"/>
        <end position="133"/>
    </location>
</feature>
<dbReference type="Proteomes" id="UP000886845">
    <property type="component" value="Unassembled WGS sequence"/>
</dbReference>
<dbReference type="InterPro" id="IPR032710">
    <property type="entry name" value="NTF2-like_dom_sf"/>
</dbReference>
<evidence type="ECO:0000313" key="2">
    <source>
        <dbReference type="EMBL" id="HIV08652.1"/>
    </source>
</evidence>
<comment type="caution">
    <text evidence="2">The sequence shown here is derived from an EMBL/GenBank/DDBJ whole genome shotgun (WGS) entry which is preliminary data.</text>
</comment>
<reference evidence="2" key="2">
    <citation type="journal article" date="2021" name="PeerJ">
        <title>Extensive microbial diversity within the chicken gut microbiome revealed by metagenomics and culture.</title>
        <authorList>
            <person name="Gilroy R."/>
            <person name="Ravi A."/>
            <person name="Getino M."/>
            <person name="Pursley I."/>
            <person name="Horton D.L."/>
            <person name="Alikhan N.F."/>
            <person name="Baker D."/>
            <person name="Gharbi K."/>
            <person name="Hall N."/>
            <person name="Watson M."/>
            <person name="Adriaenssens E.M."/>
            <person name="Foster-Nyarko E."/>
            <person name="Jarju S."/>
            <person name="Secka A."/>
            <person name="Antonio M."/>
            <person name="Oren A."/>
            <person name="Chaudhuri R.R."/>
            <person name="La Ragione R."/>
            <person name="Hildebrand F."/>
            <person name="Pallen M.J."/>
        </authorList>
    </citation>
    <scope>NUCLEOTIDE SEQUENCE</scope>
    <source>
        <strain evidence="2">35461</strain>
    </source>
</reference>
<dbReference type="Pfam" id="PF02810">
    <property type="entry name" value="SEC-C"/>
    <property type="match status" value="2"/>
</dbReference>
<reference evidence="2" key="1">
    <citation type="submission" date="2020-10" db="EMBL/GenBank/DDBJ databases">
        <authorList>
            <person name="Gilroy R."/>
        </authorList>
    </citation>
    <scope>NUCLEOTIDE SEQUENCE</scope>
    <source>
        <strain evidence="2">35461</strain>
    </source>
</reference>
<dbReference type="SUPFAM" id="SSF103642">
    <property type="entry name" value="Sec-C motif"/>
    <property type="match status" value="2"/>
</dbReference>
<dbReference type="InterPro" id="IPR048469">
    <property type="entry name" value="YchJ-like_M"/>
</dbReference>
<dbReference type="Gene3D" id="3.10.450.50">
    <property type="match status" value="1"/>
</dbReference>
<protein>
    <submittedName>
        <fullName evidence="2">YchJ family protein</fullName>
    </submittedName>
</protein>
<dbReference type="SUPFAM" id="SSF54427">
    <property type="entry name" value="NTF2-like"/>
    <property type="match status" value="1"/>
</dbReference>
<gene>
    <name evidence="2" type="ORF">IAC79_00865</name>
</gene>
<proteinExistence type="predicted"/>
<evidence type="ECO:0000313" key="3">
    <source>
        <dbReference type="Proteomes" id="UP000886845"/>
    </source>
</evidence>
<accession>A0A9D1T1Z1</accession>
<dbReference type="InterPro" id="IPR004027">
    <property type="entry name" value="SEC_C_motif"/>
</dbReference>